<evidence type="ECO:0000313" key="3">
    <source>
        <dbReference type="Proteomes" id="UP000016926"/>
    </source>
</evidence>
<proteinExistence type="predicted"/>
<sequence length="386" mass="44930">MARGKNGQKRTRPPKPAPTQTPAPPPPPAAAPPPRAPSRSPSPPPRDEREAISDIAERLAYVENNTLDITALVALLFRLCDHYAERVNTYPSEWEDYLTSELRQSFCVGRHGVFEDLEREGWRGGKPDRPDSWFPPQVLRQKEERWEEVAKRQFEEKGDLVRQEAGETFVECMERAAQIVREREKEGPDAQKKPNTVFVEPGFLTSEDWTWQFKQRRFARGIDFAPFKPEMIVLHSRKDGMVGWAPAKFVFTTSDYEDQGLKDHPILRSMNYIMLWIRNAGTDDDQMVTGSHDWTKEVEQSVFEQLFDRLPQWLELPSQAECDWRDRALRDDPDRGKCPRRPSDRVKDVRRKQYGIELIDEMLFHKMHEQWSAMGLGGSAPRLRFR</sequence>
<protein>
    <submittedName>
        <fullName evidence="2">Uncharacterized protein</fullName>
    </submittedName>
</protein>
<dbReference type="AlphaFoldDB" id="M7XD98"/>
<dbReference type="GeneID" id="27365409"/>
<dbReference type="Proteomes" id="UP000016926">
    <property type="component" value="Unassembled WGS sequence"/>
</dbReference>
<feature type="region of interest" description="Disordered" evidence="1">
    <location>
        <begin position="1"/>
        <end position="49"/>
    </location>
</feature>
<accession>M7XD98</accession>
<name>M7XD98_RHOT1</name>
<feature type="compositionally biased region" description="Basic residues" evidence="1">
    <location>
        <begin position="1"/>
        <end position="13"/>
    </location>
</feature>
<dbReference type="OrthoDB" id="10277199at2759"/>
<dbReference type="RefSeq" id="XP_016272868.1">
    <property type="nucleotide sequence ID" value="XM_016415078.1"/>
</dbReference>
<organism evidence="2 3">
    <name type="scientific">Rhodotorula toruloides (strain NP11)</name>
    <name type="common">Yeast</name>
    <name type="synonym">Rhodosporidium toruloides</name>
    <dbReference type="NCBI Taxonomy" id="1130832"/>
    <lineage>
        <taxon>Eukaryota</taxon>
        <taxon>Fungi</taxon>
        <taxon>Dikarya</taxon>
        <taxon>Basidiomycota</taxon>
        <taxon>Pucciniomycotina</taxon>
        <taxon>Microbotryomycetes</taxon>
        <taxon>Sporidiobolales</taxon>
        <taxon>Sporidiobolaceae</taxon>
        <taxon>Rhodotorula</taxon>
    </lineage>
</organism>
<reference evidence="2 3" key="1">
    <citation type="journal article" date="2012" name="Nat. Commun.">
        <title>A multi-omic map of the lipid-producing yeast Rhodosporidium toruloides.</title>
        <authorList>
            <person name="Zhu Z."/>
            <person name="Zhang S."/>
            <person name="Liu H."/>
            <person name="Shen H."/>
            <person name="Lin X."/>
            <person name="Yang F."/>
            <person name="Zhou Y.J."/>
            <person name="Jin G."/>
            <person name="Ye M."/>
            <person name="Zou H."/>
            <person name="Zou H."/>
            <person name="Zhao Z.K."/>
        </authorList>
    </citation>
    <scope>NUCLEOTIDE SEQUENCE [LARGE SCALE GENOMIC DNA]</scope>
    <source>
        <strain evidence="2 3">NP11</strain>
    </source>
</reference>
<keyword evidence="3" id="KW-1185">Reference proteome</keyword>
<dbReference type="EMBL" id="KB722654">
    <property type="protein sequence ID" value="EMS21749.1"/>
    <property type="molecule type" value="Genomic_DNA"/>
</dbReference>
<feature type="compositionally biased region" description="Pro residues" evidence="1">
    <location>
        <begin position="14"/>
        <end position="44"/>
    </location>
</feature>
<evidence type="ECO:0000256" key="1">
    <source>
        <dbReference type="SAM" id="MobiDB-lite"/>
    </source>
</evidence>
<dbReference type="HOGENOM" id="CLU_716006_0_0_1"/>
<gene>
    <name evidence="2" type="ORF">RHTO_01396</name>
</gene>
<evidence type="ECO:0000313" key="2">
    <source>
        <dbReference type="EMBL" id="EMS21749.1"/>
    </source>
</evidence>